<sequence>MVKHPIPPENNFAFHFYDMGNSILGNLPMQKTGRIIEAVILE</sequence>
<protein>
    <submittedName>
        <fullName evidence="1">Uncharacterized protein</fullName>
    </submittedName>
</protein>
<comment type="caution">
    <text evidence="1">The sequence shown here is derived from an EMBL/GenBank/DDBJ whole genome shotgun (WGS) entry which is preliminary data.</text>
</comment>
<dbReference type="STRING" id="1321606.SAMD00020551_4853"/>
<gene>
    <name evidence="1" type="ORF">SAMD00020551_4853</name>
</gene>
<name>A0A0A8X9K7_MESS1</name>
<proteinExistence type="predicted"/>
<dbReference type="Proteomes" id="UP000031014">
    <property type="component" value="Unassembled WGS sequence"/>
</dbReference>
<dbReference type="AlphaFoldDB" id="A0A0A8X9K7"/>
<reference evidence="1 2" key="1">
    <citation type="submission" date="2013-06" db="EMBL/GenBank/DDBJ databases">
        <title>Whole genome shotgun sequence of Bacillus selenatarsenatis SF-1.</title>
        <authorList>
            <person name="Kuroda M."/>
            <person name="Sei K."/>
            <person name="Yamashita M."/>
            <person name="Ike M."/>
        </authorList>
    </citation>
    <scope>NUCLEOTIDE SEQUENCE [LARGE SCALE GENOMIC DNA]</scope>
    <source>
        <strain evidence="1 2">SF-1</strain>
    </source>
</reference>
<dbReference type="EMBL" id="BASE01000134">
    <property type="protein sequence ID" value="GAM16623.1"/>
    <property type="molecule type" value="Genomic_DNA"/>
</dbReference>
<keyword evidence="2" id="KW-1185">Reference proteome</keyword>
<evidence type="ECO:0000313" key="2">
    <source>
        <dbReference type="Proteomes" id="UP000031014"/>
    </source>
</evidence>
<evidence type="ECO:0000313" key="1">
    <source>
        <dbReference type="EMBL" id="GAM16623.1"/>
    </source>
</evidence>
<accession>A0A0A8X9K7</accession>
<organism evidence="1 2">
    <name type="scientific">Mesobacillus selenatarsenatis (strain DSM 18680 / JCM 14380 / FERM P-15431 / SF-1)</name>
    <dbReference type="NCBI Taxonomy" id="1321606"/>
    <lineage>
        <taxon>Bacteria</taxon>
        <taxon>Bacillati</taxon>
        <taxon>Bacillota</taxon>
        <taxon>Bacilli</taxon>
        <taxon>Bacillales</taxon>
        <taxon>Bacillaceae</taxon>
        <taxon>Mesobacillus</taxon>
    </lineage>
</organism>